<keyword evidence="4" id="KW-1185">Reference proteome</keyword>
<reference evidence="3" key="1">
    <citation type="submission" date="2021-01" db="EMBL/GenBank/DDBJ databases">
        <title>Whole genome shotgun sequence of Spirilliplanes yamanashiensis NBRC 15828.</title>
        <authorList>
            <person name="Komaki H."/>
            <person name="Tamura T."/>
        </authorList>
    </citation>
    <scope>NUCLEOTIDE SEQUENCE</scope>
    <source>
        <strain evidence="3">NBRC 15828</strain>
    </source>
</reference>
<dbReference type="SUPFAM" id="SSF52172">
    <property type="entry name" value="CheY-like"/>
    <property type="match status" value="1"/>
</dbReference>
<dbReference type="EMBL" id="BOOY01000025">
    <property type="protein sequence ID" value="GIJ03925.1"/>
    <property type="molecule type" value="Genomic_DNA"/>
</dbReference>
<dbReference type="SMART" id="SM00448">
    <property type="entry name" value="REC"/>
    <property type="match status" value="1"/>
</dbReference>
<dbReference type="GO" id="GO:0000160">
    <property type="term" value="P:phosphorelay signal transduction system"/>
    <property type="evidence" value="ECO:0007669"/>
    <property type="project" value="InterPro"/>
</dbReference>
<dbReference type="Pfam" id="PF00072">
    <property type="entry name" value="Response_reg"/>
    <property type="match status" value="1"/>
</dbReference>
<dbReference type="InterPro" id="IPR052893">
    <property type="entry name" value="TCS_response_regulator"/>
</dbReference>
<dbReference type="PANTHER" id="PTHR44520:SF2">
    <property type="entry name" value="RESPONSE REGULATOR RCP1"/>
    <property type="match status" value="1"/>
</dbReference>
<dbReference type="CDD" id="cd17557">
    <property type="entry name" value="REC_Rcp-like"/>
    <property type="match status" value="1"/>
</dbReference>
<keyword evidence="1" id="KW-0597">Phosphoprotein</keyword>
<dbReference type="InterPro" id="IPR011006">
    <property type="entry name" value="CheY-like_superfamily"/>
</dbReference>
<evidence type="ECO:0000313" key="4">
    <source>
        <dbReference type="Proteomes" id="UP000652013"/>
    </source>
</evidence>
<evidence type="ECO:0000256" key="1">
    <source>
        <dbReference type="PROSITE-ProRule" id="PRU00169"/>
    </source>
</evidence>
<evidence type="ECO:0000259" key="2">
    <source>
        <dbReference type="PROSITE" id="PS50110"/>
    </source>
</evidence>
<evidence type="ECO:0000313" key="3">
    <source>
        <dbReference type="EMBL" id="GIJ03925.1"/>
    </source>
</evidence>
<dbReference type="Gene3D" id="3.40.50.2300">
    <property type="match status" value="1"/>
</dbReference>
<feature type="domain" description="Response regulatory" evidence="2">
    <location>
        <begin position="8"/>
        <end position="133"/>
    </location>
</feature>
<dbReference type="PANTHER" id="PTHR44520">
    <property type="entry name" value="RESPONSE REGULATOR RCP1-RELATED"/>
    <property type="match status" value="1"/>
</dbReference>
<dbReference type="RefSeq" id="WP_203939174.1">
    <property type="nucleotide sequence ID" value="NZ_BAAAGJ010000002.1"/>
</dbReference>
<feature type="modified residue" description="4-aspartylphosphate" evidence="1">
    <location>
        <position position="66"/>
    </location>
</feature>
<comment type="caution">
    <text evidence="3">The sequence shown here is derived from an EMBL/GenBank/DDBJ whole genome shotgun (WGS) entry which is preliminary data.</text>
</comment>
<dbReference type="InterPro" id="IPR001789">
    <property type="entry name" value="Sig_transdc_resp-reg_receiver"/>
</dbReference>
<dbReference type="PROSITE" id="PS50110">
    <property type="entry name" value="RESPONSE_REGULATORY"/>
    <property type="match status" value="1"/>
</dbReference>
<protein>
    <submittedName>
        <fullName evidence="3">Two-component system response regulator</fullName>
    </submittedName>
</protein>
<proteinExistence type="predicted"/>
<accession>A0A8J3Y9Y3</accession>
<organism evidence="3 4">
    <name type="scientific">Spirilliplanes yamanashiensis</name>
    <dbReference type="NCBI Taxonomy" id="42233"/>
    <lineage>
        <taxon>Bacteria</taxon>
        <taxon>Bacillati</taxon>
        <taxon>Actinomycetota</taxon>
        <taxon>Actinomycetes</taxon>
        <taxon>Micromonosporales</taxon>
        <taxon>Micromonosporaceae</taxon>
        <taxon>Spirilliplanes</taxon>
    </lineage>
</organism>
<gene>
    <name evidence="3" type="ORF">Sya03_32770</name>
</gene>
<dbReference type="Proteomes" id="UP000652013">
    <property type="component" value="Unassembled WGS sequence"/>
</dbReference>
<dbReference type="AlphaFoldDB" id="A0A8J3Y9Y3"/>
<name>A0A8J3Y9Y3_9ACTN</name>
<sequence length="143" mass="16137">MSEYTPIEILLIEDDPGDVLLTREAFDDHKLRNRLVVFGDGREALCYLQRRAPYADATPPDLILLDLNLPGLDGRELLAALAADPLLARIPVVVLTNSLAERDILRSRALRVTDYVAKPVDFYRLIEVVQRVEQFALSVVREP</sequence>